<keyword evidence="3" id="KW-1185">Reference proteome</keyword>
<dbReference type="EMBL" id="JACJST010000001">
    <property type="protein sequence ID" value="MBD2566418.1"/>
    <property type="molecule type" value="Genomic_DNA"/>
</dbReference>
<accession>A0ABR8F8A7</accession>
<dbReference type="PANTHER" id="PTHR37301:SF1">
    <property type="entry name" value="DNA-BINDING PROTEIN"/>
    <property type="match status" value="1"/>
</dbReference>
<dbReference type="SUPFAM" id="SSF47413">
    <property type="entry name" value="lambda repressor-like DNA-binding domains"/>
    <property type="match status" value="1"/>
</dbReference>
<dbReference type="Proteomes" id="UP000640531">
    <property type="component" value="Unassembled WGS sequence"/>
</dbReference>
<dbReference type="InterPro" id="IPR001387">
    <property type="entry name" value="Cro/C1-type_HTH"/>
</dbReference>
<dbReference type="PROSITE" id="PS50943">
    <property type="entry name" value="HTH_CROC1"/>
    <property type="match status" value="1"/>
</dbReference>
<dbReference type="InterPro" id="IPR010982">
    <property type="entry name" value="Lambda_DNA-bd_dom_sf"/>
</dbReference>
<organism evidence="2 3">
    <name type="scientific">Anabaena lutea FACHB-196</name>
    <dbReference type="NCBI Taxonomy" id="2692881"/>
    <lineage>
        <taxon>Bacteria</taxon>
        <taxon>Bacillati</taxon>
        <taxon>Cyanobacteriota</taxon>
        <taxon>Cyanophyceae</taxon>
        <taxon>Nostocales</taxon>
        <taxon>Nostocaceae</taxon>
        <taxon>Anabaena</taxon>
    </lineage>
</organism>
<dbReference type="RefSeq" id="WP_190711245.1">
    <property type="nucleotide sequence ID" value="NZ_JACJST010000001.1"/>
</dbReference>
<dbReference type="CDD" id="cd00093">
    <property type="entry name" value="HTH_XRE"/>
    <property type="match status" value="1"/>
</dbReference>
<dbReference type="SMART" id="SM00530">
    <property type="entry name" value="HTH_XRE"/>
    <property type="match status" value="1"/>
</dbReference>
<sequence>MPVKINLKEVRELREMSQYELAQKTGMSPQNVQKLEQGRSKGIQLDTLDTLCEVLDCKVQDILVRV</sequence>
<feature type="domain" description="HTH cro/C1-type" evidence="1">
    <location>
        <begin position="7"/>
        <end position="62"/>
    </location>
</feature>
<name>A0ABR8F8A7_9NOST</name>
<dbReference type="PANTHER" id="PTHR37301">
    <property type="entry name" value="DNA-BINDING PROTEIN-RELATED"/>
    <property type="match status" value="1"/>
</dbReference>
<comment type="caution">
    <text evidence="2">The sequence shown here is derived from an EMBL/GenBank/DDBJ whole genome shotgun (WGS) entry which is preliminary data.</text>
</comment>
<protein>
    <submittedName>
        <fullName evidence="2">Helix-turn-helix domain-containing protein</fullName>
    </submittedName>
</protein>
<proteinExistence type="predicted"/>
<evidence type="ECO:0000313" key="2">
    <source>
        <dbReference type="EMBL" id="MBD2566418.1"/>
    </source>
</evidence>
<evidence type="ECO:0000313" key="3">
    <source>
        <dbReference type="Proteomes" id="UP000640531"/>
    </source>
</evidence>
<dbReference type="Gene3D" id="1.10.260.40">
    <property type="entry name" value="lambda repressor-like DNA-binding domains"/>
    <property type="match status" value="1"/>
</dbReference>
<dbReference type="Pfam" id="PF13443">
    <property type="entry name" value="HTH_26"/>
    <property type="match status" value="1"/>
</dbReference>
<gene>
    <name evidence="2" type="ORF">H6G59_00620</name>
</gene>
<reference evidence="2 3" key="1">
    <citation type="journal article" date="2020" name="ISME J.">
        <title>Comparative genomics reveals insights into cyanobacterial evolution and habitat adaptation.</title>
        <authorList>
            <person name="Chen M.Y."/>
            <person name="Teng W.K."/>
            <person name="Zhao L."/>
            <person name="Hu C.X."/>
            <person name="Zhou Y.K."/>
            <person name="Han B.P."/>
            <person name="Song L.R."/>
            <person name="Shu W.S."/>
        </authorList>
    </citation>
    <scope>NUCLEOTIDE SEQUENCE [LARGE SCALE GENOMIC DNA]</scope>
    <source>
        <strain evidence="2 3">FACHB-196</strain>
    </source>
</reference>
<evidence type="ECO:0000259" key="1">
    <source>
        <dbReference type="PROSITE" id="PS50943"/>
    </source>
</evidence>